<feature type="region of interest" description="Disordered" evidence="1">
    <location>
        <begin position="452"/>
        <end position="476"/>
    </location>
</feature>
<dbReference type="AlphaFoldDB" id="A0A9W8GSL6"/>
<dbReference type="EMBL" id="JANBTX010000003">
    <property type="protein sequence ID" value="KAJ2691147.1"/>
    <property type="molecule type" value="Genomic_DNA"/>
</dbReference>
<dbReference type="OrthoDB" id="512915at2759"/>
<organism evidence="2 3">
    <name type="scientific">Coemansia spiralis</name>
    <dbReference type="NCBI Taxonomy" id="417178"/>
    <lineage>
        <taxon>Eukaryota</taxon>
        <taxon>Fungi</taxon>
        <taxon>Fungi incertae sedis</taxon>
        <taxon>Zoopagomycota</taxon>
        <taxon>Kickxellomycotina</taxon>
        <taxon>Kickxellomycetes</taxon>
        <taxon>Kickxellales</taxon>
        <taxon>Kickxellaceae</taxon>
        <taxon>Coemansia</taxon>
    </lineage>
</organism>
<protein>
    <submittedName>
        <fullName evidence="2">Ran-specific GTPase-activating protein 30</fullName>
    </submittedName>
</protein>
<proteinExistence type="predicted"/>
<feature type="compositionally biased region" description="Acidic residues" evidence="1">
    <location>
        <begin position="367"/>
        <end position="376"/>
    </location>
</feature>
<gene>
    <name evidence="2" type="primary">YRB30</name>
    <name evidence="2" type="ORF">IWW39_000207</name>
</gene>
<evidence type="ECO:0000313" key="3">
    <source>
        <dbReference type="Proteomes" id="UP001151516"/>
    </source>
</evidence>
<name>A0A9W8GSL6_9FUNG</name>
<dbReference type="InterPro" id="IPR008812">
    <property type="entry name" value="Ran_GTP-bd-rel"/>
</dbReference>
<feature type="region of interest" description="Disordered" evidence="1">
    <location>
        <begin position="305"/>
        <end position="389"/>
    </location>
</feature>
<accession>A0A9W8GSL6</accession>
<sequence>MDELFSSLALQTVQLVGKAAFGAAGTLALKRVTDYVGHTQHAPEPKAKLSRLLARFEARLRIVTPAIDLVEIIAARGHSTLAGALHLTHSLRRDILALGAALPLSPGAPATRRSDSSLAGELQELLDKIDDAVPLLNLALTTSGAHLGGTLPEGISPARLMQASSVLARARAGEPVGPPFVLRLYSLFGASVRPKSRHDCTWKEEFVKCRLCLWRLEGLAYELRIVEDTDDGRYHAEEGGCVVVPLDRVASLYYTSAGSLLNIEDSTSPVLVLSVREDAEPLVDMAEFGRLPETARWYALEVAAIDSESESDSDDEEEDSGAELSEEDEELAQTFDQLCTMSSSAREAKSESEEEDGSSESDRSPDESDQSPDESDAGSVDESPPASLGGGDLLRPLEFLAHEWNMSTLSLLEYMIRLASVEMSEQVSHLEVPDEKLRLYLDATTREYALEERKSTVAATPTRSRRTPVSTLGTPR</sequence>
<feature type="compositionally biased region" description="Acidic residues" evidence="1">
    <location>
        <begin position="307"/>
        <end position="331"/>
    </location>
</feature>
<evidence type="ECO:0000313" key="2">
    <source>
        <dbReference type="EMBL" id="KAJ2691147.1"/>
    </source>
</evidence>
<reference evidence="2" key="1">
    <citation type="submission" date="2022-07" db="EMBL/GenBank/DDBJ databases">
        <title>Phylogenomic reconstructions and comparative analyses of Kickxellomycotina fungi.</title>
        <authorList>
            <person name="Reynolds N.K."/>
            <person name="Stajich J.E."/>
            <person name="Barry K."/>
            <person name="Grigoriev I.V."/>
            <person name="Crous P."/>
            <person name="Smith M.E."/>
        </authorList>
    </citation>
    <scope>NUCLEOTIDE SEQUENCE</scope>
    <source>
        <strain evidence="2">CBS 109367</strain>
    </source>
</reference>
<dbReference type="Proteomes" id="UP001151516">
    <property type="component" value="Unassembled WGS sequence"/>
</dbReference>
<dbReference type="Pfam" id="PF05508">
    <property type="entry name" value="Ran-binding"/>
    <property type="match status" value="1"/>
</dbReference>
<evidence type="ECO:0000256" key="1">
    <source>
        <dbReference type="SAM" id="MobiDB-lite"/>
    </source>
</evidence>
<keyword evidence="3" id="KW-1185">Reference proteome</keyword>
<dbReference type="GO" id="GO:0005634">
    <property type="term" value="C:nucleus"/>
    <property type="evidence" value="ECO:0007669"/>
    <property type="project" value="TreeGrafter"/>
</dbReference>
<dbReference type="PANTHER" id="PTHR31010">
    <property type="entry name" value="RAN-SPECIFIC GTPASE-ACTIVATING PROTEIN 30-RELATED"/>
    <property type="match status" value="1"/>
</dbReference>
<dbReference type="GO" id="GO:0030695">
    <property type="term" value="F:GTPase regulator activity"/>
    <property type="evidence" value="ECO:0007669"/>
    <property type="project" value="TreeGrafter"/>
</dbReference>
<dbReference type="PANTHER" id="PTHR31010:SF2">
    <property type="entry name" value="RAN-SPECIFIC GTPASE-ACTIVATING PROTEIN 30"/>
    <property type="match status" value="1"/>
</dbReference>
<feature type="compositionally biased region" description="Low complexity" evidence="1">
    <location>
        <begin position="456"/>
        <end position="476"/>
    </location>
</feature>
<dbReference type="GO" id="GO:0005737">
    <property type="term" value="C:cytoplasm"/>
    <property type="evidence" value="ECO:0007669"/>
    <property type="project" value="TreeGrafter"/>
</dbReference>
<comment type="caution">
    <text evidence="2">The sequence shown here is derived from an EMBL/GenBank/DDBJ whole genome shotgun (WGS) entry which is preliminary data.</text>
</comment>